<dbReference type="EMBL" id="CAUEEQ010023007">
    <property type="protein sequence ID" value="CAJ0944778.1"/>
    <property type="molecule type" value="Genomic_DNA"/>
</dbReference>
<protein>
    <submittedName>
        <fullName evidence="1">Uncharacterized protein</fullName>
    </submittedName>
</protein>
<evidence type="ECO:0000313" key="2">
    <source>
        <dbReference type="Proteomes" id="UP001176940"/>
    </source>
</evidence>
<evidence type="ECO:0000313" key="1">
    <source>
        <dbReference type="EMBL" id="CAJ0944778.1"/>
    </source>
</evidence>
<keyword evidence="2" id="KW-1185">Reference proteome</keyword>
<proteinExistence type="predicted"/>
<reference evidence="1" key="1">
    <citation type="submission" date="2023-07" db="EMBL/GenBank/DDBJ databases">
        <authorList>
            <person name="Stuckert A."/>
        </authorList>
    </citation>
    <scope>NUCLEOTIDE SEQUENCE</scope>
</reference>
<gene>
    <name evidence="1" type="ORF">RIMI_LOCUS10575679</name>
</gene>
<accession>A0ABN9LLA8</accession>
<dbReference type="Proteomes" id="UP001176940">
    <property type="component" value="Unassembled WGS sequence"/>
</dbReference>
<comment type="caution">
    <text evidence="1">The sequence shown here is derived from an EMBL/GenBank/DDBJ whole genome shotgun (WGS) entry which is preliminary data.</text>
</comment>
<organism evidence="1 2">
    <name type="scientific">Ranitomeya imitator</name>
    <name type="common">mimic poison frog</name>
    <dbReference type="NCBI Taxonomy" id="111125"/>
    <lineage>
        <taxon>Eukaryota</taxon>
        <taxon>Metazoa</taxon>
        <taxon>Chordata</taxon>
        <taxon>Craniata</taxon>
        <taxon>Vertebrata</taxon>
        <taxon>Euteleostomi</taxon>
        <taxon>Amphibia</taxon>
        <taxon>Batrachia</taxon>
        <taxon>Anura</taxon>
        <taxon>Neobatrachia</taxon>
        <taxon>Hyloidea</taxon>
        <taxon>Dendrobatidae</taxon>
        <taxon>Dendrobatinae</taxon>
        <taxon>Ranitomeya</taxon>
    </lineage>
</organism>
<sequence>MDNSNSLVVAVAKYVPGKLLADTLSHLQIKAFRELHPLAEPVGHLCLSYAPMDVGRKELADLL</sequence>
<name>A0ABN9LLA8_9NEOB</name>